<dbReference type="AlphaFoldDB" id="A0A3M2ZQA4"/>
<evidence type="ECO:0000313" key="2">
    <source>
        <dbReference type="EMBL" id="RML90137.1"/>
    </source>
</evidence>
<dbReference type="PANTHER" id="PTHR43741">
    <property type="entry name" value="FMN-DEPENDENT NADH-AZOREDUCTASE 1"/>
    <property type="match status" value="1"/>
</dbReference>
<dbReference type="InterPro" id="IPR003680">
    <property type="entry name" value="Flavodoxin_fold"/>
</dbReference>
<feature type="domain" description="Flavodoxin-like fold" evidence="1">
    <location>
        <begin position="2"/>
        <end position="95"/>
    </location>
</feature>
<dbReference type="GO" id="GO:0016655">
    <property type="term" value="F:oxidoreductase activity, acting on NAD(P)H, quinone or similar compound as acceptor"/>
    <property type="evidence" value="ECO:0007669"/>
    <property type="project" value="UniProtKB-ARBA"/>
</dbReference>
<comment type="caution">
    <text evidence="2">The sequence shown here is derived from an EMBL/GenBank/DDBJ whole genome shotgun (WGS) entry which is preliminary data.</text>
</comment>
<sequence>LPHIDSNLLGGWMKPARERSNQEQLCLERSDKLTNELLAADMLVIAAPMYNFDIPSTLKAWLDHVIRAGVTFKYTPTLTQGLLIGKRAVVLTARG</sequence>
<dbReference type="SUPFAM" id="SSF52218">
    <property type="entry name" value="Flavoproteins"/>
    <property type="match status" value="1"/>
</dbReference>
<gene>
    <name evidence="2" type="ORF">APX70_04958</name>
</gene>
<proteinExistence type="predicted"/>
<name>A0A3M2ZQA4_PSEYM</name>
<evidence type="ECO:0000313" key="3">
    <source>
        <dbReference type="Proteomes" id="UP000282378"/>
    </source>
</evidence>
<feature type="non-terminal residue" evidence="2">
    <location>
        <position position="1"/>
    </location>
</feature>
<organism evidence="2 3">
    <name type="scientific">Pseudomonas syringae pv. maculicola</name>
    <dbReference type="NCBI Taxonomy" id="59511"/>
    <lineage>
        <taxon>Bacteria</taxon>
        <taxon>Pseudomonadati</taxon>
        <taxon>Pseudomonadota</taxon>
        <taxon>Gammaproteobacteria</taxon>
        <taxon>Pseudomonadales</taxon>
        <taxon>Pseudomonadaceae</taxon>
        <taxon>Pseudomonas</taxon>
    </lineage>
</organism>
<accession>A0A3M2ZQA4</accession>
<dbReference type="Gene3D" id="3.40.50.360">
    <property type="match status" value="1"/>
</dbReference>
<evidence type="ECO:0000259" key="1">
    <source>
        <dbReference type="Pfam" id="PF02525"/>
    </source>
</evidence>
<dbReference type="InterPro" id="IPR029039">
    <property type="entry name" value="Flavoprotein-like_sf"/>
</dbReference>
<protein>
    <submittedName>
        <fullName evidence="2">Acyl carrier protein phosphodiesterase</fullName>
    </submittedName>
</protein>
<dbReference type="InterPro" id="IPR050104">
    <property type="entry name" value="FMN-dep_NADH:Q_OxRdtase_AzoR1"/>
</dbReference>
<dbReference type="Pfam" id="PF02525">
    <property type="entry name" value="Flavodoxin_2"/>
    <property type="match status" value="1"/>
</dbReference>
<dbReference type="EMBL" id="RBNL01001393">
    <property type="protein sequence ID" value="RML90137.1"/>
    <property type="molecule type" value="Genomic_DNA"/>
</dbReference>
<reference evidence="2 3" key="1">
    <citation type="submission" date="2018-08" db="EMBL/GenBank/DDBJ databases">
        <title>Recombination of ecologically and evolutionarily significant loci maintains genetic cohesion in the Pseudomonas syringae species complex.</title>
        <authorList>
            <person name="Dillon M."/>
            <person name="Thakur S."/>
            <person name="Almeida R.N.D."/>
            <person name="Weir B.S."/>
            <person name="Guttman D.S."/>
        </authorList>
    </citation>
    <scope>NUCLEOTIDE SEQUENCE [LARGE SCALE GENOMIC DNA]</scope>
    <source>
        <strain evidence="2 3">88_10</strain>
    </source>
</reference>
<dbReference type="PANTHER" id="PTHR43741:SF2">
    <property type="entry name" value="FMN-DEPENDENT NADH:QUINONE OXIDOREDUCTASE"/>
    <property type="match status" value="1"/>
</dbReference>
<dbReference type="Proteomes" id="UP000282378">
    <property type="component" value="Unassembled WGS sequence"/>
</dbReference>